<dbReference type="InterPro" id="IPR036514">
    <property type="entry name" value="SGNH_hydro_sf"/>
</dbReference>
<comment type="caution">
    <text evidence="2">The sequence shown here is derived from an EMBL/GenBank/DDBJ whole genome shotgun (WGS) entry which is preliminary data.</text>
</comment>
<dbReference type="PANTHER" id="PTHR14469">
    <property type="entry name" value="SARCOMA ANTIGEN NY-SAR-23"/>
    <property type="match status" value="1"/>
</dbReference>
<comment type="similarity">
    <text evidence="1">Belongs to the PC-esterase family.</text>
</comment>
<name>A0ABD6EUW1_9BILA</name>
<protein>
    <submittedName>
        <fullName evidence="2">Uncharacterized protein</fullName>
    </submittedName>
</protein>
<dbReference type="PANTHER" id="PTHR14469:SF0">
    <property type="entry name" value="FAMILY WITH SEQUENCE SIMILARITY 113"/>
    <property type="match status" value="1"/>
</dbReference>
<evidence type="ECO:0000313" key="2">
    <source>
        <dbReference type="EMBL" id="MFH4983661.1"/>
    </source>
</evidence>
<dbReference type="AlphaFoldDB" id="A0ABD6EUW1"/>
<sequence>MNERVEELIDEMSDFPPDVIVMQSCLWDVSQYGDSKEGLQVTQISGLRTVADQSVALNEYKHRMVVLMEMIQSKLPARTKFIWLTTPFVAESRSSSLLQINRNKENGFLVHLGNHVASQIVRGYGHDVIDLEYYFRHPWISDFQW</sequence>
<dbReference type="Gene3D" id="3.40.50.1110">
    <property type="entry name" value="SGNH hydrolase"/>
    <property type="match status" value="1"/>
</dbReference>
<evidence type="ECO:0000313" key="3">
    <source>
        <dbReference type="Proteomes" id="UP001608902"/>
    </source>
</evidence>
<dbReference type="EMBL" id="JBGFUD010013216">
    <property type="protein sequence ID" value="MFH4983661.1"/>
    <property type="molecule type" value="Genomic_DNA"/>
</dbReference>
<gene>
    <name evidence="2" type="ORF">AB6A40_010370</name>
</gene>
<accession>A0ABD6EUW1</accession>
<reference evidence="2 3" key="1">
    <citation type="submission" date="2024-08" db="EMBL/GenBank/DDBJ databases">
        <title>Gnathostoma spinigerum genome.</title>
        <authorList>
            <person name="Gonzalez-Bertolin B."/>
            <person name="Monzon S."/>
            <person name="Zaballos A."/>
            <person name="Jimenez P."/>
            <person name="Dekumyoy P."/>
            <person name="Varona S."/>
            <person name="Cuesta I."/>
            <person name="Sumanam S."/>
            <person name="Adisakwattana P."/>
            <person name="Gasser R.B."/>
            <person name="Hernandez-Gonzalez A."/>
            <person name="Young N.D."/>
            <person name="Perteguer M.J."/>
        </authorList>
    </citation>
    <scope>NUCLEOTIDE SEQUENCE [LARGE SCALE GENOMIC DNA]</scope>
    <source>
        <strain evidence="2">AL3</strain>
        <tissue evidence="2">Liver</tissue>
    </source>
</reference>
<keyword evidence="3" id="KW-1185">Reference proteome</keyword>
<evidence type="ECO:0000256" key="1">
    <source>
        <dbReference type="ARBA" id="ARBA00037957"/>
    </source>
</evidence>
<proteinExistence type="inferred from homology"/>
<organism evidence="2 3">
    <name type="scientific">Gnathostoma spinigerum</name>
    <dbReference type="NCBI Taxonomy" id="75299"/>
    <lineage>
        <taxon>Eukaryota</taxon>
        <taxon>Metazoa</taxon>
        <taxon>Ecdysozoa</taxon>
        <taxon>Nematoda</taxon>
        <taxon>Chromadorea</taxon>
        <taxon>Rhabditida</taxon>
        <taxon>Spirurina</taxon>
        <taxon>Gnathostomatomorpha</taxon>
        <taxon>Gnathostomatoidea</taxon>
        <taxon>Gnathostomatidae</taxon>
        <taxon>Gnathostoma</taxon>
    </lineage>
</organism>
<dbReference type="Proteomes" id="UP001608902">
    <property type="component" value="Unassembled WGS sequence"/>
</dbReference>